<gene>
    <name evidence="1" type="ORF">C1706_00345</name>
</gene>
<dbReference type="Proteomes" id="UP000290624">
    <property type="component" value="Unassembled WGS sequence"/>
</dbReference>
<comment type="caution">
    <text evidence="1">The sequence shown here is derived from an EMBL/GenBank/DDBJ whole genome shotgun (WGS) entry which is preliminary data.</text>
</comment>
<dbReference type="RefSeq" id="WP_129457222.1">
    <property type="nucleotide sequence ID" value="NZ_PPCV01000001.1"/>
</dbReference>
<dbReference type="OrthoDB" id="4548523at2"/>
<keyword evidence="2" id="KW-1185">Reference proteome</keyword>
<reference evidence="1 2" key="1">
    <citation type="submission" date="2018-01" db="EMBL/GenBank/DDBJ databases">
        <title>Lactibacter flavus gen. nov., sp. nov., a novel bacterium of the family Propionibacteriaceae isolated from raw milk and dairy products.</title>
        <authorList>
            <person name="Wenning M."/>
            <person name="Breitenwieser F."/>
            <person name="Huptas C."/>
            <person name="von Neubeck M."/>
            <person name="Busse H.-J."/>
            <person name="Scherer S."/>
        </authorList>
    </citation>
    <scope>NUCLEOTIDE SEQUENCE [LARGE SCALE GENOMIC DNA]</scope>
    <source>
        <strain evidence="1 2">VG341</strain>
    </source>
</reference>
<name>A0A4Q2EKG6_9ACTN</name>
<dbReference type="InterPro" id="IPR007061">
    <property type="entry name" value="MST-like"/>
</dbReference>
<dbReference type="Gene3D" id="1.20.120.450">
    <property type="entry name" value="dinb family like domain"/>
    <property type="match status" value="1"/>
</dbReference>
<dbReference type="AlphaFoldDB" id="A0A4Q2EKG6"/>
<dbReference type="InterPro" id="IPR034660">
    <property type="entry name" value="DinB/YfiT-like"/>
</dbReference>
<organism evidence="1 2">
    <name type="scientific">Propioniciclava flava</name>
    <dbReference type="NCBI Taxonomy" id="2072026"/>
    <lineage>
        <taxon>Bacteria</taxon>
        <taxon>Bacillati</taxon>
        <taxon>Actinomycetota</taxon>
        <taxon>Actinomycetes</taxon>
        <taxon>Propionibacteriales</taxon>
        <taxon>Propionibacteriaceae</taxon>
        <taxon>Propioniciclava</taxon>
    </lineage>
</organism>
<proteinExistence type="predicted"/>
<accession>A0A4Q2EKG6</accession>
<protein>
    <submittedName>
        <fullName evidence="1">Mini-circle protein</fullName>
    </submittedName>
</protein>
<evidence type="ECO:0000313" key="2">
    <source>
        <dbReference type="Proteomes" id="UP000290624"/>
    </source>
</evidence>
<dbReference type="EMBL" id="PPCV01000001">
    <property type="protein sequence ID" value="RXW33256.1"/>
    <property type="molecule type" value="Genomic_DNA"/>
</dbReference>
<dbReference type="SUPFAM" id="SSF109854">
    <property type="entry name" value="DinB/YfiT-like putative metalloenzymes"/>
    <property type="match status" value="1"/>
</dbReference>
<sequence length="179" mass="19602">MSAAEVRELPPTEGGELDTLLGFLEFQRGTIALKTQGLDDAQLRTPLPPSTMTLGGLLKHLAFVEDFWIGMTVTGREPAEPFASAPWGDDPNWDWSSSAWDTAAEVRGGWEAAVERSRTELADVILDLGDAALGTRIPRWESDEAVSLRWVLLHLIEEYARHAGHADLLAENVDGRLGV</sequence>
<dbReference type="Pfam" id="PF04978">
    <property type="entry name" value="MST"/>
    <property type="match status" value="1"/>
</dbReference>
<evidence type="ECO:0000313" key="1">
    <source>
        <dbReference type="EMBL" id="RXW33256.1"/>
    </source>
</evidence>